<name>A0A091AX97_9GAMM</name>
<keyword evidence="4" id="KW-1185">Reference proteome</keyword>
<dbReference type="eggNOG" id="COG0438">
    <property type="taxonomic scope" value="Bacteria"/>
</dbReference>
<dbReference type="Gene3D" id="3.40.50.2000">
    <property type="entry name" value="Glycogen Phosphorylase B"/>
    <property type="match status" value="1"/>
</dbReference>
<dbReference type="PANTHER" id="PTHR46401:SF2">
    <property type="entry name" value="GLYCOSYLTRANSFERASE WBBK-RELATED"/>
    <property type="match status" value="1"/>
</dbReference>
<organism evidence="3 4">
    <name type="scientific">Arenimonas oryziterrae DSM 21050 = YC6267</name>
    <dbReference type="NCBI Taxonomy" id="1121015"/>
    <lineage>
        <taxon>Bacteria</taxon>
        <taxon>Pseudomonadati</taxon>
        <taxon>Pseudomonadota</taxon>
        <taxon>Gammaproteobacteria</taxon>
        <taxon>Lysobacterales</taxon>
        <taxon>Lysobacteraceae</taxon>
        <taxon>Arenimonas</taxon>
    </lineage>
</organism>
<accession>A0A091AX97</accession>
<dbReference type="GO" id="GO:0016757">
    <property type="term" value="F:glycosyltransferase activity"/>
    <property type="evidence" value="ECO:0007669"/>
    <property type="project" value="InterPro"/>
</dbReference>
<evidence type="ECO:0000313" key="3">
    <source>
        <dbReference type="EMBL" id="KFN44061.1"/>
    </source>
</evidence>
<feature type="domain" description="Glycosyl transferase family 1" evidence="2">
    <location>
        <begin position="199"/>
        <end position="259"/>
    </location>
</feature>
<dbReference type="Pfam" id="PF00534">
    <property type="entry name" value="Glycos_transf_1"/>
    <property type="match status" value="1"/>
</dbReference>
<sequence length="329" mass="36908">MKRINIIAWDNGFGLTRHIRLLSDALRTGGFHVTVSSIRRGKLRKWFRPLAMHLRQLWMRLSGSDKLGRFDANIMIEHVRADYLGFARVNLFAPHPEWCLPIDVALLEKTDGTLCMTHHAEPIFAGRGSRTAFIGFTSEDRLDASVPRERAFFHLAGRSQNKGTEQLLAVWRKHPEWPTLTVLQSPHTAKPGAATANIVHRVDYIDDAELRRIQNAHRFHVCSSETEGFGHYLVEAMGVGAVVLATDAPPMNEMITADRGITIAYDRTGTQHLATTYFVSEAGIVDAVERALALDEAQVETMGAAARRWFEDNDRAFPQRVAAALNQMC</sequence>
<dbReference type="AlphaFoldDB" id="A0A091AX97"/>
<comment type="caution">
    <text evidence="3">The sequence shown here is derived from an EMBL/GenBank/DDBJ whole genome shotgun (WGS) entry which is preliminary data.</text>
</comment>
<dbReference type="InterPro" id="IPR001296">
    <property type="entry name" value="Glyco_trans_1"/>
</dbReference>
<evidence type="ECO:0000313" key="4">
    <source>
        <dbReference type="Proteomes" id="UP000029385"/>
    </source>
</evidence>
<keyword evidence="1" id="KW-0808">Transferase</keyword>
<dbReference type="SUPFAM" id="SSF53756">
    <property type="entry name" value="UDP-Glycosyltransferase/glycogen phosphorylase"/>
    <property type="match status" value="1"/>
</dbReference>
<gene>
    <name evidence="3" type="ORF">N789_06505</name>
</gene>
<proteinExistence type="predicted"/>
<dbReference type="Proteomes" id="UP000029385">
    <property type="component" value="Unassembled WGS sequence"/>
</dbReference>
<evidence type="ECO:0000259" key="2">
    <source>
        <dbReference type="Pfam" id="PF00534"/>
    </source>
</evidence>
<protein>
    <recommendedName>
        <fullName evidence="2">Glycosyl transferase family 1 domain-containing protein</fullName>
    </recommendedName>
</protein>
<dbReference type="GO" id="GO:0009103">
    <property type="term" value="P:lipopolysaccharide biosynthetic process"/>
    <property type="evidence" value="ECO:0007669"/>
    <property type="project" value="TreeGrafter"/>
</dbReference>
<dbReference type="PATRIC" id="fig|1121015.4.peg.790"/>
<dbReference type="PANTHER" id="PTHR46401">
    <property type="entry name" value="GLYCOSYLTRANSFERASE WBBK-RELATED"/>
    <property type="match status" value="1"/>
</dbReference>
<dbReference type="RefSeq" id="WP_022969375.1">
    <property type="nucleotide sequence ID" value="NZ_ATVD01000003.1"/>
</dbReference>
<dbReference type="STRING" id="1121015.GCA_000420545_01755"/>
<reference evidence="3 4" key="1">
    <citation type="submission" date="2013-09" db="EMBL/GenBank/DDBJ databases">
        <title>Genome sequencing of Arenimonas oryziterrae.</title>
        <authorList>
            <person name="Chen F."/>
            <person name="Wang G."/>
        </authorList>
    </citation>
    <scope>NUCLEOTIDE SEQUENCE [LARGE SCALE GENOMIC DNA]</scope>
    <source>
        <strain evidence="3 4">YC6267</strain>
    </source>
</reference>
<evidence type="ECO:0000256" key="1">
    <source>
        <dbReference type="ARBA" id="ARBA00022679"/>
    </source>
</evidence>
<dbReference type="EMBL" id="AVCI01000003">
    <property type="protein sequence ID" value="KFN44061.1"/>
    <property type="molecule type" value="Genomic_DNA"/>
</dbReference>